<feature type="binding site" evidence="6">
    <location>
        <position position="3"/>
    </location>
    <ligand>
        <name>Zn(2+)</name>
        <dbReference type="ChEBI" id="CHEBI:29105"/>
    </ligand>
</feature>
<dbReference type="PANTHER" id="PTHR24379">
    <property type="entry name" value="KRAB AND ZINC FINGER DOMAIN-CONTAINING"/>
    <property type="match status" value="1"/>
</dbReference>
<feature type="domain" description="ZAD" evidence="9">
    <location>
        <begin position="1"/>
        <end position="76"/>
    </location>
</feature>
<evidence type="ECO:0000256" key="2">
    <source>
        <dbReference type="ARBA" id="ARBA00022737"/>
    </source>
</evidence>
<dbReference type="SMART" id="SM00355">
    <property type="entry name" value="ZnF_C2H2"/>
    <property type="match status" value="10"/>
</dbReference>
<feature type="binding site" evidence="6">
    <location>
        <position position="6"/>
    </location>
    <ligand>
        <name>Zn(2+)</name>
        <dbReference type="ChEBI" id="CHEBI:29105"/>
    </ligand>
</feature>
<keyword evidence="3 5" id="KW-0863">Zinc-finger</keyword>
<dbReference type="SMART" id="SM00868">
    <property type="entry name" value="zf-AD"/>
    <property type="match status" value="1"/>
</dbReference>
<keyword evidence="1 6" id="KW-0479">Metal-binding</keyword>
<keyword evidence="2" id="KW-0677">Repeat</keyword>
<dbReference type="GO" id="GO:0000977">
    <property type="term" value="F:RNA polymerase II transcription regulatory region sequence-specific DNA binding"/>
    <property type="evidence" value="ECO:0007669"/>
    <property type="project" value="TreeGrafter"/>
</dbReference>
<dbReference type="Pfam" id="PF13912">
    <property type="entry name" value="zf-C2H2_6"/>
    <property type="match status" value="1"/>
</dbReference>
<dbReference type="InterPro" id="IPR012934">
    <property type="entry name" value="Znf_AD"/>
</dbReference>
<accession>A0A0L0CFU9</accession>
<feature type="domain" description="C2H2-type" evidence="8">
    <location>
        <begin position="305"/>
        <end position="333"/>
    </location>
</feature>
<dbReference type="Pfam" id="PF00096">
    <property type="entry name" value="zf-C2H2"/>
    <property type="match status" value="1"/>
</dbReference>
<dbReference type="AlphaFoldDB" id="A0A0L0CFU9"/>
<feature type="region of interest" description="Disordered" evidence="7">
    <location>
        <begin position="519"/>
        <end position="550"/>
    </location>
</feature>
<feature type="binding site" evidence="6">
    <location>
        <position position="52"/>
    </location>
    <ligand>
        <name>Zn(2+)</name>
        <dbReference type="ChEBI" id="CHEBI:29105"/>
    </ligand>
</feature>
<evidence type="ECO:0000256" key="3">
    <source>
        <dbReference type="ARBA" id="ARBA00022771"/>
    </source>
</evidence>
<dbReference type="PANTHER" id="PTHR24379:SF127">
    <property type="entry name" value="BLOODY FINGERS-RELATED"/>
    <property type="match status" value="1"/>
</dbReference>
<feature type="domain" description="C2H2-type" evidence="8">
    <location>
        <begin position="364"/>
        <end position="391"/>
    </location>
</feature>
<dbReference type="GO" id="GO:0005634">
    <property type="term" value="C:nucleus"/>
    <property type="evidence" value="ECO:0007669"/>
    <property type="project" value="InterPro"/>
</dbReference>
<keyword evidence="11" id="KW-1185">Reference proteome</keyword>
<dbReference type="OrthoDB" id="10039931at2759"/>
<evidence type="ECO:0000259" key="9">
    <source>
        <dbReference type="PROSITE" id="PS51915"/>
    </source>
</evidence>
<keyword evidence="4 6" id="KW-0862">Zinc</keyword>
<sequence>MICRMCLNKVNDFINIFLEIDSQHNISEVVAKYFWFKPKEDDPISTVICKNCWLKLYNFHEFYKMVYNAHRLWKNGENTNCDYSINKLKEYCSLTYKSETCKNIYEMGELPFFIPQQDVKERNATTTDRDILSDNLVCNEIEQETNLSCSEIVVERNDGNKRDENTKINESMLSNENKMSQKSCRRQNIITKSLKNVIVNNIETPSEKRRGRPKKEKGLMKPKKSSSEQEAYKAKIIEYDAEIAKYMSLYCDICNNKSENFPALRIHMRESHNIKEGYVNCCDKKFNKRALLLYHIRQHLNPSYYRCEECDFTFSDRQSKHNHFLVKHQKDEDKIYACSQCSKKFVRKYLLEQHKSFSHREFIPKCKNCGKRFKTVEELTEHYNKEDCHPGTMCDICAKYIRGSAAFKRHQLEHQGVSIPKVQCDLCGLWYKDKRGLKRHKIKHIESKEPHVCDICQKLSPSRSAMLSHKRYAHGTDRTHQCNVCHKTFKKPISLREHMTTHTGEVLYKCPHCTKTFNSNANMHSHRKKVHPKEFEEARKQRKQNNPPIG</sequence>
<feature type="binding site" evidence="6">
    <location>
        <position position="49"/>
    </location>
    <ligand>
        <name>Zn(2+)</name>
        <dbReference type="ChEBI" id="CHEBI:29105"/>
    </ligand>
</feature>
<feature type="compositionally biased region" description="Basic residues" evidence="7">
    <location>
        <begin position="209"/>
        <end position="224"/>
    </location>
</feature>
<feature type="domain" description="C2H2-type" evidence="8">
    <location>
        <begin position="336"/>
        <end position="364"/>
    </location>
</feature>
<feature type="domain" description="C2H2-type" evidence="8">
    <location>
        <begin position="422"/>
        <end position="449"/>
    </location>
</feature>
<dbReference type="EMBL" id="JRES01000440">
    <property type="protein sequence ID" value="KNC31120.1"/>
    <property type="molecule type" value="Genomic_DNA"/>
</dbReference>
<feature type="region of interest" description="Disordered" evidence="7">
    <location>
        <begin position="204"/>
        <end position="226"/>
    </location>
</feature>
<reference evidence="10 11" key="1">
    <citation type="journal article" date="2015" name="Nat. Commun.">
        <title>Lucilia cuprina genome unlocks parasitic fly biology to underpin future interventions.</title>
        <authorList>
            <person name="Anstead C.A."/>
            <person name="Korhonen P.K."/>
            <person name="Young N.D."/>
            <person name="Hall R.S."/>
            <person name="Jex A.R."/>
            <person name="Murali S.C."/>
            <person name="Hughes D.S."/>
            <person name="Lee S.F."/>
            <person name="Perry T."/>
            <person name="Stroehlein A.J."/>
            <person name="Ansell B.R."/>
            <person name="Breugelmans B."/>
            <person name="Hofmann A."/>
            <person name="Qu J."/>
            <person name="Dugan S."/>
            <person name="Lee S.L."/>
            <person name="Chao H."/>
            <person name="Dinh H."/>
            <person name="Han Y."/>
            <person name="Doddapaneni H.V."/>
            <person name="Worley K.C."/>
            <person name="Muzny D.M."/>
            <person name="Ioannidis P."/>
            <person name="Waterhouse R.M."/>
            <person name="Zdobnov E.M."/>
            <person name="James P.J."/>
            <person name="Bagnall N.H."/>
            <person name="Kotze A.C."/>
            <person name="Gibbs R.A."/>
            <person name="Richards S."/>
            <person name="Batterham P."/>
            <person name="Gasser R.B."/>
        </authorList>
    </citation>
    <scope>NUCLEOTIDE SEQUENCE [LARGE SCALE GENOMIC DNA]</scope>
    <source>
        <strain evidence="10 11">LS</strain>
        <tissue evidence="10">Full body</tissue>
    </source>
</reference>
<evidence type="ECO:0000256" key="7">
    <source>
        <dbReference type="SAM" id="MobiDB-lite"/>
    </source>
</evidence>
<dbReference type="Gene3D" id="3.40.1800.20">
    <property type="match status" value="1"/>
</dbReference>
<evidence type="ECO:0000256" key="5">
    <source>
        <dbReference type="PROSITE-ProRule" id="PRU00042"/>
    </source>
</evidence>
<name>A0A0L0CFU9_LUCCU</name>
<feature type="domain" description="C2H2-type" evidence="8">
    <location>
        <begin position="480"/>
        <end position="507"/>
    </location>
</feature>
<dbReference type="Gene3D" id="3.30.160.60">
    <property type="entry name" value="Classic Zinc Finger"/>
    <property type="match status" value="6"/>
</dbReference>
<dbReference type="Pfam" id="PF07776">
    <property type="entry name" value="zf-AD"/>
    <property type="match status" value="1"/>
</dbReference>
<evidence type="ECO:0000256" key="6">
    <source>
        <dbReference type="PROSITE-ProRule" id="PRU01263"/>
    </source>
</evidence>
<evidence type="ECO:0000259" key="8">
    <source>
        <dbReference type="PROSITE" id="PS50157"/>
    </source>
</evidence>
<dbReference type="GO" id="GO:0008270">
    <property type="term" value="F:zinc ion binding"/>
    <property type="evidence" value="ECO:0007669"/>
    <property type="project" value="UniProtKB-UniRule"/>
</dbReference>
<dbReference type="PROSITE" id="PS51915">
    <property type="entry name" value="ZAD"/>
    <property type="match status" value="1"/>
</dbReference>
<dbReference type="PROSITE" id="PS50157">
    <property type="entry name" value="ZINC_FINGER_C2H2_2"/>
    <property type="match status" value="7"/>
</dbReference>
<evidence type="ECO:0000313" key="11">
    <source>
        <dbReference type="Proteomes" id="UP000037069"/>
    </source>
</evidence>
<dbReference type="SUPFAM" id="SSF57667">
    <property type="entry name" value="beta-beta-alpha zinc fingers"/>
    <property type="match status" value="6"/>
</dbReference>
<comment type="caution">
    <text evidence="10">The sequence shown here is derived from an EMBL/GenBank/DDBJ whole genome shotgun (WGS) entry which is preliminary data.</text>
</comment>
<feature type="domain" description="C2H2-type" evidence="8">
    <location>
        <begin position="508"/>
        <end position="536"/>
    </location>
</feature>
<evidence type="ECO:0000256" key="1">
    <source>
        <dbReference type="ARBA" id="ARBA00022723"/>
    </source>
</evidence>
<organism evidence="10 11">
    <name type="scientific">Lucilia cuprina</name>
    <name type="common">Green bottle fly</name>
    <name type="synonym">Australian sheep blowfly</name>
    <dbReference type="NCBI Taxonomy" id="7375"/>
    <lineage>
        <taxon>Eukaryota</taxon>
        <taxon>Metazoa</taxon>
        <taxon>Ecdysozoa</taxon>
        <taxon>Arthropoda</taxon>
        <taxon>Hexapoda</taxon>
        <taxon>Insecta</taxon>
        <taxon>Pterygota</taxon>
        <taxon>Neoptera</taxon>
        <taxon>Endopterygota</taxon>
        <taxon>Diptera</taxon>
        <taxon>Brachycera</taxon>
        <taxon>Muscomorpha</taxon>
        <taxon>Oestroidea</taxon>
        <taxon>Calliphoridae</taxon>
        <taxon>Luciliinae</taxon>
        <taxon>Lucilia</taxon>
    </lineage>
</organism>
<dbReference type="OMA" id="SAYRCEI"/>
<feature type="domain" description="C2H2-type" evidence="8">
    <location>
        <begin position="451"/>
        <end position="479"/>
    </location>
</feature>
<dbReference type="Pfam" id="PF13894">
    <property type="entry name" value="zf-C2H2_4"/>
    <property type="match status" value="1"/>
</dbReference>
<dbReference type="InterPro" id="IPR013087">
    <property type="entry name" value="Znf_C2H2_type"/>
</dbReference>
<dbReference type="Proteomes" id="UP000037069">
    <property type="component" value="Unassembled WGS sequence"/>
</dbReference>
<dbReference type="PROSITE" id="PS00028">
    <property type="entry name" value="ZINC_FINGER_C2H2_1"/>
    <property type="match status" value="6"/>
</dbReference>
<evidence type="ECO:0000256" key="4">
    <source>
        <dbReference type="ARBA" id="ARBA00022833"/>
    </source>
</evidence>
<proteinExistence type="predicted"/>
<dbReference type="InterPro" id="IPR036236">
    <property type="entry name" value="Znf_C2H2_sf"/>
</dbReference>
<dbReference type="SUPFAM" id="SSF57716">
    <property type="entry name" value="Glucocorticoid receptor-like (DNA-binding domain)"/>
    <property type="match status" value="1"/>
</dbReference>
<protein>
    <submittedName>
        <fullName evidence="10">Transcription factor grauzone</fullName>
    </submittedName>
</protein>
<dbReference type="GO" id="GO:0000981">
    <property type="term" value="F:DNA-binding transcription factor activity, RNA polymerase II-specific"/>
    <property type="evidence" value="ECO:0007669"/>
    <property type="project" value="TreeGrafter"/>
</dbReference>
<evidence type="ECO:0000313" key="10">
    <source>
        <dbReference type="EMBL" id="KNC31120.1"/>
    </source>
</evidence>
<gene>
    <name evidence="10" type="ORF">FF38_13930</name>
</gene>